<gene>
    <name evidence="4" type="ORF">METZ01_LOCUS131410</name>
</gene>
<dbReference type="SUPFAM" id="SSF49493">
    <property type="entry name" value="HSP40/DnaJ peptide-binding domain"/>
    <property type="match status" value="2"/>
</dbReference>
<evidence type="ECO:0000256" key="2">
    <source>
        <dbReference type="SAM" id="MobiDB-lite"/>
    </source>
</evidence>
<reference evidence="4" key="1">
    <citation type="submission" date="2018-05" db="EMBL/GenBank/DDBJ databases">
        <authorList>
            <person name="Lanie J.A."/>
            <person name="Ng W.-L."/>
            <person name="Kazmierczak K.M."/>
            <person name="Andrzejewski T.M."/>
            <person name="Davidsen T.M."/>
            <person name="Wayne K.J."/>
            <person name="Tettelin H."/>
            <person name="Glass J.I."/>
            <person name="Rusch D."/>
            <person name="Podicherti R."/>
            <person name="Tsui H.-C.T."/>
            <person name="Winkler M.E."/>
        </authorList>
    </citation>
    <scope>NUCLEOTIDE SEQUENCE</scope>
</reference>
<keyword evidence="1" id="KW-0143">Chaperone</keyword>
<dbReference type="Gene3D" id="6.20.20.10">
    <property type="match status" value="1"/>
</dbReference>
<evidence type="ECO:0000256" key="1">
    <source>
        <dbReference type="ARBA" id="ARBA00023186"/>
    </source>
</evidence>
<feature type="region of interest" description="Disordered" evidence="2">
    <location>
        <begin position="59"/>
        <end position="130"/>
    </location>
</feature>
<dbReference type="SMART" id="SM00271">
    <property type="entry name" value="DnaJ"/>
    <property type="match status" value="1"/>
</dbReference>
<dbReference type="PRINTS" id="PR00625">
    <property type="entry name" value="JDOMAIN"/>
</dbReference>
<dbReference type="Pfam" id="PF00226">
    <property type="entry name" value="DnaJ"/>
    <property type="match status" value="1"/>
</dbReference>
<dbReference type="EMBL" id="UINC01018655">
    <property type="protein sequence ID" value="SVA78556.1"/>
    <property type="molecule type" value="Genomic_DNA"/>
</dbReference>
<sequence>MSQRDYYKILGVAKDAKPSEIKKSYRERAKIFHPDANKGTKKSENQFKVLSEAYSVLSNTKKRKEYDRKRSQKGSYKRGPSKGWGSSESDRWGYGFGNQESQGRPRQDGPFGQTAAEDPQPHDPNAPTRGFDLQFMADVDFATVALGGTISYNYEKYVRCENCEGTGETGEKTCAECGGKRQIVKEANLDVKIPPGVADQYVLRLQNEGGEGMNDGPPGDLFLKICTKPHPIFKRKKNDIYMEVQIPPELAENGGPLDVETLDTVKTIEVEESTLTGEELRIPKNGAAILWGKKRGDLIIKFAIVDSKI</sequence>
<dbReference type="PANTHER" id="PTHR43096">
    <property type="entry name" value="DNAJ HOMOLOG 1, MITOCHONDRIAL-RELATED"/>
    <property type="match status" value="1"/>
</dbReference>
<dbReference type="InterPro" id="IPR018253">
    <property type="entry name" value="DnaJ_domain_CS"/>
</dbReference>
<dbReference type="GO" id="GO:0042026">
    <property type="term" value="P:protein refolding"/>
    <property type="evidence" value="ECO:0007669"/>
    <property type="project" value="TreeGrafter"/>
</dbReference>
<evidence type="ECO:0000259" key="3">
    <source>
        <dbReference type="PROSITE" id="PS50076"/>
    </source>
</evidence>
<protein>
    <recommendedName>
        <fullName evidence="3">J domain-containing protein</fullName>
    </recommendedName>
</protein>
<dbReference type="InterPro" id="IPR036869">
    <property type="entry name" value="J_dom_sf"/>
</dbReference>
<dbReference type="AlphaFoldDB" id="A0A381YNF2"/>
<dbReference type="PROSITE" id="PS00636">
    <property type="entry name" value="DNAJ_1"/>
    <property type="match status" value="1"/>
</dbReference>
<accession>A0A381YNF2</accession>
<dbReference type="InterPro" id="IPR002939">
    <property type="entry name" value="DnaJ_C"/>
</dbReference>
<dbReference type="Gene3D" id="1.10.287.110">
    <property type="entry name" value="DnaJ domain"/>
    <property type="match status" value="1"/>
</dbReference>
<evidence type="ECO:0000313" key="4">
    <source>
        <dbReference type="EMBL" id="SVA78556.1"/>
    </source>
</evidence>
<feature type="domain" description="J" evidence="3">
    <location>
        <begin position="5"/>
        <end position="70"/>
    </location>
</feature>
<dbReference type="SUPFAM" id="SSF46565">
    <property type="entry name" value="Chaperone J-domain"/>
    <property type="match status" value="1"/>
</dbReference>
<feature type="compositionally biased region" description="Basic residues" evidence="2">
    <location>
        <begin position="70"/>
        <end position="80"/>
    </location>
</feature>
<dbReference type="PROSITE" id="PS50076">
    <property type="entry name" value="DNAJ_2"/>
    <property type="match status" value="1"/>
</dbReference>
<organism evidence="4">
    <name type="scientific">marine metagenome</name>
    <dbReference type="NCBI Taxonomy" id="408172"/>
    <lineage>
        <taxon>unclassified sequences</taxon>
        <taxon>metagenomes</taxon>
        <taxon>ecological metagenomes</taxon>
    </lineage>
</organism>
<dbReference type="Pfam" id="PF01556">
    <property type="entry name" value="DnaJ_C"/>
    <property type="match status" value="1"/>
</dbReference>
<dbReference type="CDD" id="cd10747">
    <property type="entry name" value="DnaJ_C"/>
    <property type="match status" value="1"/>
</dbReference>
<dbReference type="CDD" id="cd06257">
    <property type="entry name" value="DnaJ"/>
    <property type="match status" value="1"/>
</dbReference>
<dbReference type="InterPro" id="IPR001623">
    <property type="entry name" value="DnaJ_domain"/>
</dbReference>
<name>A0A381YNF2_9ZZZZ</name>
<dbReference type="Gene3D" id="2.60.260.20">
    <property type="entry name" value="Urease metallochaperone UreE, N-terminal domain"/>
    <property type="match status" value="2"/>
</dbReference>
<dbReference type="GO" id="GO:0005737">
    <property type="term" value="C:cytoplasm"/>
    <property type="evidence" value="ECO:0007669"/>
    <property type="project" value="TreeGrafter"/>
</dbReference>
<dbReference type="PANTHER" id="PTHR43096:SF52">
    <property type="entry name" value="DNAJ HOMOLOG 1, MITOCHONDRIAL-RELATED"/>
    <property type="match status" value="1"/>
</dbReference>
<proteinExistence type="predicted"/>
<dbReference type="InterPro" id="IPR008971">
    <property type="entry name" value="HSP40/DnaJ_pept-bd"/>
</dbReference>
<dbReference type="GO" id="GO:0051082">
    <property type="term" value="F:unfolded protein binding"/>
    <property type="evidence" value="ECO:0007669"/>
    <property type="project" value="InterPro"/>
</dbReference>